<feature type="domain" description="SH3b" evidence="13">
    <location>
        <begin position="1646"/>
        <end position="1708"/>
    </location>
</feature>
<dbReference type="InterPro" id="IPR050131">
    <property type="entry name" value="Peptidase_S8_subtilisin-like"/>
</dbReference>
<dbReference type="SUPFAM" id="SSF49373">
    <property type="entry name" value="Invasin/intimin cell-adhesion fragments"/>
    <property type="match status" value="2"/>
</dbReference>
<dbReference type="KEGG" id="tpd:Teth39_0143"/>
<dbReference type="Gene3D" id="3.50.30.30">
    <property type="match status" value="1"/>
</dbReference>
<evidence type="ECO:0000256" key="7">
    <source>
        <dbReference type="ARBA" id="ARBA00022801"/>
    </source>
</evidence>
<dbReference type="InterPro" id="IPR046450">
    <property type="entry name" value="PA_dom_sf"/>
</dbReference>
<evidence type="ECO:0000259" key="13">
    <source>
        <dbReference type="PROSITE" id="PS51781"/>
    </source>
</evidence>
<dbReference type="Proteomes" id="UP000002156">
    <property type="component" value="Chromosome"/>
</dbReference>
<evidence type="ECO:0000256" key="1">
    <source>
        <dbReference type="ARBA" id="ARBA00011073"/>
    </source>
</evidence>
<feature type="domain" description="SH3b" evidence="13">
    <location>
        <begin position="1716"/>
        <end position="1776"/>
    </location>
</feature>
<feature type="active site" description="Charge relay system" evidence="9 10">
    <location>
        <position position="290"/>
    </location>
</feature>
<evidence type="ECO:0000256" key="2">
    <source>
        <dbReference type="ARBA" id="ARBA00022512"/>
    </source>
</evidence>
<dbReference type="Gene3D" id="2.60.40.1080">
    <property type="match status" value="3"/>
</dbReference>
<dbReference type="HOGENOM" id="CLU_001768_0_0_9"/>
<feature type="active site" description="Charge relay system" evidence="9 10">
    <location>
        <position position="618"/>
    </location>
</feature>
<dbReference type="PROSITE" id="PS00138">
    <property type="entry name" value="SUBTILASE_SER"/>
    <property type="match status" value="1"/>
</dbReference>
<evidence type="ECO:0000313" key="14">
    <source>
        <dbReference type="EMBL" id="ABY93816.1"/>
    </source>
</evidence>
<dbReference type="Pfam" id="PF02225">
    <property type="entry name" value="PA"/>
    <property type="match status" value="1"/>
</dbReference>
<dbReference type="InterPro" id="IPR013783">
    <property type="entry name" value="Ig-like_fold"/>
</dbReference>
<dbReference type="Pfam" id="PF02368">
    <property type="entry name" value="Big_2"/>
    <property type="match status" value="2"/>
</dbReference>
<reference evidence="15" key="1">
    <citation type="submission" date="2008-01" db="EMBL/GenBank/DDBJ databases">
        <title>Complete sequence of Thermoanaerobacter pseudethanolicus 39E.</title>
        <authorList>
            <person name="Copeland A."/>
            <person name="Lucas S."/>
            <person name="Lapidus A."/>
            <person name="Barry K."/>
            <person name="Glavina del Rio T."/>
            <person name="Dalin E."/>
            <person name="Tice H."/>
            <person name="Pitluck S."/>
            <person name="Bruce D."/>
            <person name="Goodwin L."/>
            <person name="Saunders E."/>
            <person name="Brettin T."/>
            <person name="Detter J.C."/>
            <person name="Han C."/>
            <person name="Schmutz J."/>
            <person name="Larimer F."/>
            <person name="Land M."/>
            <person name="Hauser L."/>
            <person name="Kyrpides N."/>
            <person name="Lykidis A."/>
            <person name="Hemme C."/>
            <person name="Fields M.W."/>
            <person name="He Z."/>
            <person name="Zhou J."/>
            <person name="Richardson P."/>
        </authorList>
    </citation>
    <scope>NUCLEOTIDE SEQUENCE [LARGE SCALE GENOMIC DNA]</scope>
    <source>
        <strain evidence="15">ATCC 33223 / DSM 2355 / 39E</strain>
    </source>
</reference>
<sequence length="1776" mass="192967" precursor="true">MAKKFLVFLVVFTLVFSAFGTFGYSQQIPTSEYSKLIIDFLKVDYNLLKQIAQDNFKQNFQPYQSKSKIAERLGKEIQNLGEDAQQEIEKYSPDETVRVIIELQQDSVASYALKANKTLKTLAETEKANILNKIAQQQNQVKNELTKNFNFKVRHIYKTAINGISGEVKVKDIEKIKLLPGVKDVRIANEYFLDMTSAVYSTNAPTVWNELGYKGEGMVVAVIDTGIDYRHQDMKVADPNRVKLTKEKVQQIAAQTGLPYKYFTEKVPVGWNWADNNDEIIDIGATQSMHGQHVAGIIAANGNIKGVAPEAQLIVEKVFTNNPNFPSAFSDDIVAGIDHAVAFGADVINMSLGSTAGFVRPDDPEHVAIKNAVDNGVIVVVSAGNSSYSTSAEFYPYAMDPDIGTVGSPGLWLDAIQVAASINPGLTGKSFSVNPAPQGFDKVVYSVGSPSDHDPIDPADVLKGEYEVVYCGLGKPEDFQGKDVSGKVALISRGSITFNAKTINAQNAGAVAAIIYNNTTGTISMALGEGTKIPSVSILKDAGLAIKALLDQGQKVTVKFDGAIATNNLGTPPGDNVTDFSSWGVTPSFDFKPEIMAPGGGIYSTLNKDSYGLMSGTSMSSPYVAGAMALIAEVLKERVAKGELKFENGRDFVEMAKIMAMNTAKVIIDTNDNAAPYTGKILRSPKPYSPRQQGAGMIQIDKAIETPVTITDANGKAGIALGSIGNSVTFTLILKNHSNSDVTYNLKDEYGVLTDYVLWGFNFAETTTLTGATVKFDKDTVTVPANGQATVNVTLIIPQNALQNIFAEGFLSFIPQDSSLPKLSVPYTAFYGSWDEPRIIDSPLYEDDTYYGLTGMAGVINNELYFLGNLGSKTPDPSTIAISPNGDGVFDFVQPVLSFLRNAREFKVSVVDENGNVIREITQEEYIRKNVAATSMARISDSWIWDGTAFNPATGEFEVAPDGQYYMCFESKIDYPNAKTQLLEMPVKVDTIAPEVMINKDYIDQYGYLKDIYISNGKATIEWGGQDEGSGIDSYIILTGKIDPITGNVTNVEAKALPSDANVADVSIPYRYTFIAVVGVDYAGNVSETTIGQNGCIAFNSDIKDNFGPVINVVEPQVGEIINTRDIVVSGNIQDETTFMGKLYINGELVPVDENNNFKTTVHFDSDGRQKIQFLAIDHLYNENDPSTHEHKTEFEVPIYIDTTTPEITLDTKNLKGYISPNDISLIISGNVHDTGFGYKLYINGNMKSNKEADDYTTFDDTFAEKISLSREGDTFILIKAIDEAMNTAEVKITARVYTSEVENYAMLTYEGNQIKVPLENVDLVSVAAEPNQIEIPAGKTAKVAITAEFKDRTVDVTNKVRFESADESIAKVEADGTVKGIKQGETTVTAMYQNKTVEIKVKVVAPVQEGIEVQPSSIEVPAGLTSAIKVYSILSNGEKIEVTQSAKYTVADKTIAEYNNGVVKGLAKGNTILKVEYSGSSFEVPIKVTEAVLRDIIVQPLLIEVQIDGTYQMKVTGIYSDGTEKDITKDANYTSKDTSIATVDKGLVKGVKKGTTVININYGGKTISVNVTVKEKPQLQGVVKALALNVREGASTSTKVIGVLPRGTVVTLLEEVNGWYKINYNGKTGYIYGVYVTVMPSSSEVKTGRVTASVLNVREEASTSTKVIGTLSKGTVVTLLEEVNGWYKINYNGKIGYIYGKYVDVISSSSDVTIIKTVKVTAKSGLNVRVSNSTSAAKLGVVPYGAELKVVGEYNGWYKILYKGGFGYVYAKYTK</sequence>
<dbReference type="InterPro" id="IPR015500">
    <property type="entry name" value="Peptidase_S8_subtilisin-rel"/>
</dbReference>
<keyword evidence="7 10" id="KW-0378">Hydrolase</keyword>
<dbReference type="GO" id="GO:0004252">
    <property type="term" value="F:serine-type endopeptidase activity"/>
    <property type="evidence" value="ECO:0007669"/>
    <property type="project" value="UniProtKB-UniRule"/>
</dbReference>
<dbReference type="eggNOG" id="COG3103">
    <property type="taxonomic scope" value="Bacteria"/>
</dbReference>
<dbReference type="SUPFAM" id="SSF52025">
    <property type="entry name" value="PA domain"/>
    <property type="match status" value="1"/>
</dbReference>
<dbReference type="InterPro" id="IPR008964">
    <property type="entry name" value="Invasin/intimin_cell_adhesion"/>
</dbReference>
<feature type="coiled-coil region" evidence="12">
    <location>
        <begin position="120"/>
        <end position="147"/>
    </location>
</feature>
<dbReference type="RefSeq" id="WP_012268889.1">
    <property type="nucleotide sequence ID" value="NC_010321.1"/>
</dbReference>
<feature type="domain" description="SH3b" evidence="13">
    <location>
        <begin position="1579"/>
        <end position="1641"/>
    </location>
</feature>
<gene>
    <name evidence="14" type="ordered locus">Teth39_0143</name>
</gene>
<protein>
    <recommendedName>
        <fullName evidence="13">SH3b domain-containing protein</fullName>
    </recommendedName>
</protein>
<dbReference type="Gene3D" id="2.30.30.40">
    <property type="entry name" value="SH3 Domains"/>
    <property type="match status" value="3"/>
</dbReference>
<dbReference type="PROSITE" id="PS51892">
    <property type="entry name" value="SUBTILASE"/>
    <property type="match status" value="1"/>
</dbReference>
<dbReference type="PANTHER" id="PTHR43806">
    <property type="entry name" value="PEPTIDASE S8"/>
    <property type="match status" value="1"/>
</dbReference>
<dbReference type="CDD" id="cd02133">
    <property type="entry name" value="PA_C5a_like"/>
    <property type="match status" value="1"/>
</dbReference>
<dbReference type="InterPro" id="IPR023828">
    <property type="entry name" value="Peptidase_S8_Ser-AS"/>
</dbReference>
<dbReference type="InterPro" id="IPR003137">
    <property type="entry name" value="PA_domain"/>
</dbReference>
<accession>B0KBD7</accession>
<dbReference type="SMART" id="SM00287">
    <property type="entry name" value="SH3b"/>
    <property type="match status" value="3"/>
</dbReference>
<evidence type="ECO:0000256" key="4">
    <source>
        <dbReference type="ARBA" id="ARBA00022670"/>
    </source>
</evidence>
<dbReference type="CDD" id="cd07475">
    <property type="entry name" value="Peptidases_S8_C5a_Peptidase"/>
    <property type="match status" value="1"/>
</dbReference>
<name>B0KBD7_THEP3</name>
<keyword evidence="5" id="KW-0732">Signal</keyword>
<dbReference type="Pfam" id="PF06280">
    <property type="entry name" value="fn3_5"/>
    <property type="match status" value="1"/>
</dbReference>
<dbReference type="InterPro" id="IPR036852">
    <property type="entry name" value="Peptidase_S8/S53_dom_sf"/>
</dbReference>
<dbReference type="Gene3D" id="3.40.50.200">
    <property type="entry name" value="Peptidase S8/S53 domain"/>
    <property type="match status" value="1"/>
</dbReference>
<dbReference type="EMBL" id="CP000924">
    <property type="protein sequence ID" value="ABY93816.1"/>
    <property type="molecule type" value="Genomic_DNA"/>
</dbReference>
<dbReference type="GO" id="GO:0016020">
    <property type="term" value="C:membrane"/>
    <property type="evidence" value="ECO:0007669"/>
    <property type="project" value="InterPro"/>
</dbReference>
<proteinExistence type="inferred from homology"/>
<dbReference type="eggNOG" id="COG5492">
    <property type="taxonomic scope" value="Bacteria"/>
</dbReference>
<dbReference type="InterPro" id="IPR003343">
    <property type="entry name" value="Big_2"/>
</dbReference>
<dbReference type="PROSITE" id="PS00136">
    <property type="entry name" value="SUBTILASE_ASP"/>
    <property type="match status" value="1"/>
</dbReference>
<dbReference type="PRINTS" id="PR00723">
    <property type="entry name" value="SUBTILISIN"/>
</dbReference>
<dbReference type="InterPro" id="IPR023827">
    <property type="entry name" value="Peptidase_S8_Asp-AS"/>
</dbReference>
<evidence type="ECO:0000256" key="12">
    <source>
        <dbReference type="SAM" id="Coils"/>
    </source>
</evidence>
<evidence type="ECO:0000256" key="11">
    <source>
        <dbReference type="RuleBase" id="RU003355"/>
    </source>
</evidence>
<keyword evidence="2" id="KW-0134">Cell wall</keyword>
<dbReference type="GO" id="GO:0006508">
    <property type="term" value="P:proteolysis"/>
    <property type="evidence" value="ECO:0007669"/>
    <property type="project" value="UniProtKB-KW"/>
</dbReference>
<evidence type="ECO:0000256" key="10">
    <source>
        <dbReference type="PROSITE-ProRule" id="PRU01240"/>
    </source>
</evidence>
<organism evidence="14 15">
    <name type="scientific">Thermoanaerobacter pseudethanolicus (strain ATCC 33223 / 39E)</name>
    <name type="common">Clostridium thermohydrosulfuricum</name>
    <dbReference type="NCBI Taxonomy" id="340099"/>
    <lineage>
        <taxon>Bacteria</taxon>
        <taxon>Bacillati</taxon>
        <taxon>Bacillota</taxon>
        <taxon>Clostridia</taxon>
        <taxon>Thermoanaerobacterales</taxon>
        <taxon>Thermoanaerobacteraceae</taxon>
        <taxon>Thermoanaerobacter</taxon>
    </lineage>
</organism>
<keyword evidence="15" id="KW-1185">Reference proteome</keyword>
<comment type="similarity">
    <text evidence="1 10 11">Belongs to the peptidase S8 family.</text>
</comment>
<dbReference type="Pfam" id="PF00082">
    <property type="entry name" value="Peptidase_S8"/>
    <property type="match status" value="1"/>
</dbReference>
<keyword evidence="8 10" id="KW-0720">Serine protease</keyword>
<dbReference type="InterPro" id="IPR000209">
    <property type="entry name" value="Peptidase_S8/S53_dom"/>
</dbReference>
<keyword evidence="6" id="KW-0677">Repeat</keyword>
<dbReference type="InterPro" id="IPR010435">
    <property type="entry name" value="C5a/SBT2-like_Fn3"/>
</dbReference>
<evidence type="ECO:0000313" key="15">
    <source>
        <dbReference type="Proteomes" id="UP000002156"/>
    </source>
</evidence>
<dbReference type="Gene3D" id="2.60.40.1710">
    <property type="entry name" value="Subtilisin-like superfamily"/>
    <property type="match status" value="1"/>
</dbReference>
<evidence type="ECO:0000256" key="9">
    <source>
        <dbReference type="PIRSR" id="PIRSR615500-1"/>
    </source>
</evidence>
<keyword evidence="12" id="KW-0175">Coiled coil</keyword>
<dbReference type="PROSITE" id="PS51781">
    <property type="entry name" value="SH3B"/>
    <property type="match status" value="3"/>
</dbReference>
<evidence type="ECO:0000256" key="6">
    <source>
        <dbReference type="ARBA" id="ARBA00022737"/>
    </source>
</evidence>
<dbReference type="eggNOG" id="COG1404">
    <property type="taxonomic scope" value="Bacteria"/>
</dbReference>
<dbReference type="SUPFAM" id="SSF52743">
    <property type="entry name" value="Subtilisin-like"/>
    <property type="match status" value="1"/>
</dbReference>
<dbReference type="Gene3D" id="2.60.40.10">
    <property type="entry name" value="Immunoglobulins"/>
    <property type="match status" value="1"/>
</dbReference>
<dbReference type="Pfam" id="PF08239">
    <property type="entry name" value="SH3_3"/>
    <property type="match status" value="3"/>
</dbReference>
<keyword evidence="4 10" id="KW-0645">Protease</keyword>
<dbReference type="InterPro" id="IPR034216">
    <property type="entry name" value="C5a_Peptidase"/>
</dbReference>
<dbReference type="SMART" id="SM00635">
    <property type="entry name" value="BID_2"/>
    <property type="match status" value="3"/>
</dbReference>
<dbReference type="STRING" id="340099.Teth39_0143"/>
<dbReference type="PANTHER" id="PTHR43806:SF65">
    <property type="entry name" value="SERINE PROTEASE APRX"/>
    <property type="match status" value="1"/>
</dbReference>
<evidence type="ECO:0000256" key="3">
    <source>
        <dbReference type="ARBA" id="ARBA00022525"/>
    </source>
</evidence>
<evidence type="ECO:0000256" key="8">
    <source>
        <dbReference type="ARBA" id="ARBA00022825"/>
    </source>
</evidence>
<dbReference type="InterPro" id="IPR003646">
    <property type="entry name" value="SH3-like_bac-type"/>
</dbReference>
<evidence type="ECO:0000256" key="5">
    <source>
        <dbReference type="ARBA" id="ARBA00022729"/>
    </source>
</evidence>
<feature type="active site" description="Charge relay system" evidence="9 10">
    <location>
        <position position="224"/>
    </location>
</feature>
<keyword evidence="3" id="KW-0964">Secreted</keyword>